<accession>A0A512MEE3</accession>
<protein>
    <submittedName>
        <fullName evidence="1">Uncharacterized protein</fullName>
    </submittedName>
</protein>
<organism evidence="1 2">
    <name type="scientific">Brevifollis gellanilyticus</name>
    <dbReference type="NCBI Taxonomy" id="748831"/>
    <lineage>
        <taxon>Bacteria</taxon>
        <taxon>Pseudomonadati</taxon>
        <taxon>Verrucomicrobiota</taxon>
        <taxon>Verrucomicrobiia</taxon>
        <taxon>Verrucomicrobiales</taxon>
        <taxon>Verrucomicrobiaceae</taxon>
    </lineage>
</organism>
<dbReference type="EMBL" id="BKAG01000042">
    <property type="protein sequence ID" value="GEP45110.1"/>
    <property type="molecule type" value="Genomic_DNA"/>
</dbReference>
<dbReference type="AlphaFoldDB" id="A0A512MEE3"/>
<gene>
    <name evidence="1" type="ORF">BGE01nite_44010</name>
</gene>
<name>A0A512MEE3_9BACT</name>
<evidence type="ECO:0000313" key="1">
    <source>
        <dbReference type="EMBL" id="GEP45110.1"/>
    </source>
</evidence>
<reference evidence="1 2" key="1">
    <citation type="submission" date="2019-07" db="EMBL/GenBank/DDBJ databases">
        <title>Whole genome shotgun sequence of Brevifollis gellanilyticus NBRC 108608.</title>
        <authorList>
            <person name="Hosoyama A."/>
            <person name="Uohara A."/>
            <person name="Ohji S."/>
            <person name="Ichikawa N."/>
        </authorList>
    </citation>
    <scope>NUCLEOTIDE SEQUENCE [LARGE SCALE GENOMIC DNA]</scope>
    <source>
        <strain evidence="1 2">NBRC 108608</strain>
    </source>
</reference>
<sequence>MINIKKAAALTKNELKPSQRDFWGASVPSDLSPSITPPTWIYSDQVGFA</sequence>
<keyword evidence="2" id="KW-1185">Reference proteome</keyword>
<proteinExistence type="predicted"/>
<evidence type="ECO:0000313" key="2">
    <source>
        <dbReference type="Proteomes" id="UP000321577"/>
    </source>
</evidence>
<dbReference type="Proteomes" id="UP000321577">
    <property type="component" value="Unassembled WGS sequence"/>
</dbReference>
<comment type="caution">
    <text evidence="1">The sequence shown here is derived from an EMBL/GenBank/DDBJ whole genome shotgun (WGS) entry which is preliminary data.</text>
</comment>